<dbReference type="InterPro" id="IPR017972">
    <property type="entry name" value="Cyt_P450_CS"/>
</dbReference>
<evidence type="ECO:0000256" key="1">
    <source>
        <dbReference type="ARBA" id="ARBA00010617"/>
    </source>
</evidence>
<evidence type="ECO:0000256" key="6">
    <source>
        <dbReference type="ARBA" id="ARBA00023033"/>
    </source>
</evidence>
<protein>
    <submittedName>
        <fullName evidence="8">Cytochrome P450</fullName>
    </submittedName>
</protein>
<proteinExistence type="inferred from homology"/>
<keyword evidence="6 7" id="KW-0503">Monooxygenase</keyword>
<dbReference type="PRINTS" id="PR00463">
    <property type="entry name" value="EP450I"/>
</dbReference>
<dbReference type="EMBL" id="JAMQAW010000083">
    <property type="protein sequence ID" value="MCM2393686.1"/>
    <property type="molecule type" value="Genomic_DNA"/>
</dbReference>
<evidence type="ECO:0000313" key="8">
    <source>
        <dbReference type="EMBL" id="MCM2393686.1"/>
    </source>
</evidence>
<keyword evidence="2 7" id="KW-0349">Heme</keyword>
<organism evidence="8 9">
    <name type="scientific">Streptomyces albipurpureus</name>
    <dbReference type="NCBI Taxonomy" id="2897419"/>
    <lineage>
        <taxon>Bacteria</taxon>
        <taxon>Bacillati</taxon>
        <taxon>Actinomycetota</taxon>
        <taxon>Actinomycetes</taxon>
        <taxon>Kitasatosporales</taxon>
        <taxon>Streptomycetaceae</taxon>
        <taxon>Streptomyces</taxon>
    </lineage>
</organism>
<dbReference type="InterPro" id="IPR002401">
    <property type="entry name" value="Cyt_P450_E_grp-I"/>
</dbReference>
<comment type="similarity">
    <text evidence="1 7">Belongs to the cytochrome P450 family.</text>
</comment>
<reference evidence="8" key="1">
    <citation type="submission" date="2022-06" db="EMBL/GenBank/DDBJ databases">
        <title>Genome public.</title>
        <authorList>
            <person name="Sun Q."/>
        </authorList>
    </citation>
    <scope>NUCLEOTIDE SEQUENCE</scope>
    <source>
        <strain evidence="8">CWNU-1</strain>
    </source>
</reference>
<dbReference type="RefSeq" id="WP_250923978.1">
    <property type="nucleotide sequence ID" value="NZ_JAMQAW010000083.1"/>
</dbReference>
<keyword evidence="3 7" id="KW-0479">Metal-binding</keyword>
<accession>A0ABT0V2S1</accession>
<evidence type="ECO:0000256" key="3">
    <source>
        <dbReference type="ARBA" id="ARBA00022723"/>
    </source>
</evidence>
<dbReference type="Proteomes" id="UP001431429">
    <property type="component" value="Unassembled WGS sequence"/>
</dbReference>
<keyword evidence="4 7" id="KW-0560">Oxidoreductase</keyword>
<evidence type="ECO:0000256" key="4">
    <source>
        <dbReference type="ARBA" id="ARBA00023002"/>
    </source>
</evidence>
<evidence type="ECO:0000313" key="9">
    <source>
        <dbReference type="Proteomes" id="UP001431429"/>
    </source>
</evidence>
<evidence type="ECO:0000256" key="2">
    <source>
        <dbReference type="ARBA" id="ARBA00022617"/>
    </source>
</evidence>
<dbReference type="InterPro" id="IPR050196">
    <property type="entry name" value="Cytochrome_P450_Monoox"/>
</dbReference>
<evidence type="ECO:0000256" key="5">
    <source>
        <dbReference type="ARBA" id="ARBA00023004"/>
    </source>
</evidence>
<dbReference type="InterPro" id="IPR036396">
    <property type="entry name" value="Cyt_P450_sf"/>
</dbReference>
<keyword evidence="5 7" id="KW-0408">Iron</keyword>
<dbReference type="InterPro" id="IPR001128">
    <property type="entry name" value="Cyt_P450"/>
</dbReference>
<dbReference type="Gene3D" id="1.10.630.10">
    <property type="entry name" value="Cytochrome P450"/>
    <property type="match status" value="1"/>
</dbReference>
<dbReference type="SUPFAM" id="SSF48264">
    <property type="entry name" value="Cytochrome P450"/>
    <property type="match status" value="1"/>
</dbReference>
<gene>
    <name evidence="8" type="ORF">NBG84_36375</name>
</gene>
<dbReference type="Pfam" id="PF00067">
    <property type="entry name" value="p450"/>
    <property type="match status" value="1"/>
</dbReference>
<name>A0ABT0V2S1_9ACTN</name>
<dbReference type="PANTHER" id="PTHR24291">
    <property type="entry name" value="CYTOCHROME P450 FAMILY 4"/>
    <property type="match status" value="1"/>
</dbReference>
<dbReference type="PANTHER" id="PTHR24291:SF50">
    <property type="entry name" value="BIFUNCTIONAL ALBAFLAVENONE MONOOXYGENASE_TERPENE SYNTHASE"/>
    <property type="match status" value="1"/>
</dbReference>
<evidence type="ECO:0000256" key="7">
    <source>
        <dbReference type="RuleBase" id="RU000461"/>
    </source>
</evidence>
<sequence>MTAPTAQESPRLIPVARGNLPALGHAYQLWRHTLPFLDSLRSYGGVVRINIGTLPVYMVTDPELTRRVLTSESRYFETGGRMGDNLALIFGNGVGTINGAGHLRQRRILQPLFNRSYITAHSDVLADAVRGRVSGWRDGAPFEAAAEMDRIMVAAFLKTLFGPTLPAPREEEFYRLLRTLMKGVMRKTVAPSWANRVMVTANREFDRALARLRGIVGSLIREGRENPGTVGGVFQAMLAARDPDTGEGMTDAQIVDEAVTMLGTTGEAPGTALAWALHEISRNPGIQRRVQSEVDAACWGRSPAHADLASLEYTRRVLTETMRHHGPGYLFTRWTTAPVDLGGYLIPAHANVAYSQYIVHHDPAVFPDPQRFDPDRWLPNALAVPRSSYLPFGLGSRQCLGENFSWTAMLLTVAEIAGRWDLHPHRNRPVRPVASTTVRPHHLTLTPRARTACPAA</sequence>
<keyword evidence="9" id="KW-1185">Reference proteome</keyword>
<comment type="caution">
    <text evidence="8">The sequence shown here is derived from an EMBL/GenBank/DDBJ whole genome shotgun (WGS) entry which is preliminary data.</text>
</comment>
<dbReference type="PROSITE" id="PS00086">
    <property type="entry name" value="CYTOCHROME_P450"/>
    <property type="match status" value="1"/>
</dbReference>